<dbReference type="PATRIC" id="fig|361183.4.peg.2349"/>
<dbReference type="EMBL" id="CP012669">
    <property type="protein sequence ID" value="ALE17667.1"/>
    <property type="molecule type" value="Genomic_DNA"/>
</dbReference>
<proteinExistence type="predicted"/>
<dbReference type="AlphaFoldDB" id="A0A0M4LWG7"/>
<organism evidence="2 3">
    <name type="scientific">Altererythrobacter epoxidivorans</name>
    <dbReference type="NCBI Taxonomy" id="361183"/>
    <lineage>
        <taxon>Bacteria</taxon>
        <taxon>Pseudomonadati</taxon>
        <taxon>Pseudomonadota</taxon>
        <taxon>Alphaproteobacteria</taxon>
        <taxon>Sphingomonadales</taxon>
        <taxon>Erythrobacteraceae</taxon>
        <taxon>Altererythrobacter</taxon>
    </lineage>
</organism>
<keyword evidence="3" id="KW-1185">Reference proteome</keyword>
<protein>
    <submittedName>
        <fullName evidence="2">Uncharacterized protein</fullName>
    </submittedName>
</protein>
<dbReference type="Proteomes" id="UP000057938">
    <property type="component" value="Chromosome"/>
</dbReference>
<evidence type="ECO:0000313" key="3">
    <source>
        <dbReference type="Proteomes" id="UP000057938"/>
    </source>
</evidence>
<keyword evidence="1" id="KW-0472">Membrane</keyword>
<sequence length="295" mass="31438">MRIQRIRFYCHNIRDSEPLPPDRISVRTGSDSFCEEIAVFRKMGLASVMARNGKKAGKAVKLPLLLAGASIAFAVPSAGLAYQAFSQAAPEKVEREFGIFTPASVDPQLARRVAARAAADTMRFTPAGTGTKRDRSVTVAVRVDGVARAINVRQSIQGQAGSGEGISSLASTRYNLGVARGYQSFARPVALPNSVQKFEVPDLAKFEPAGATASGKPGRLQPRISLDEKGRAGSSAGTIEGAGSQVVDLGGSYRLLRNLDVTAGVRLSQERDRIAPLTDAVQDNQAVYVGTQFRF</sequence>
<keyword evidence="1" id="KW-0812">Transmembrane</keyword>
<feature type="transmembrane region" description="Helical" evidence="1">
    <location>
        <begin position="64"/>
        <end position="85"/>
    </location>
</feature>
<gene>
    <name evidence="2" type="ORF">AMC99_02392</name>
</gene>
<reference evidence="2 3" key="1">
    <citation type="submission" date="2015-09" db="EMBL/GenBank/DDBJ databases">
        <title>Complete genome sequence of a benzo[a]pyrene-degrading bacterium Altererythrobacter epoxidivorans CGMCC 1.7731T.</title>
        <authorList>
            <person name="Li Z."/>
            <person name="Cheng H."/>
            <person name="Huo Y."/>
            <person name="Xu X."/>
        </authorList>
    </citation>
    <scope>NUCLEOTIDE SEQUENCE [LARGE SCALE GENOMIC DNA]</scope>
    <source>
        <strain evidence="2 3">CGMCC 1.7731</strain>
    </source>
</reference>
<keyword evidence="1" id="KW-1133">Transmembrane helix</keyword>
<name>A0A0M4LWG7_9SPHN</name>
<accession>A0A0M4LWG7</accession>
<evidence type="ECO:0000256" key="1">
    <source>
        <dbReference type="SAM" id="Phobius"/>
    </source>
</evidence>
<dbReference type="KEGG" id="aep:AMC99_02392"/>
<evidence type="ECO:0000313" key="2">
    <source>
        <dbReference type="EMBL" id="ALE17667.1"/>
    </source>
</evidence>
<dbReference type="STRING" id="361183.AMC99_02392"/>